<dbReference type="PROSITE" id="PS50195">
    <property type="entry name" value="PX"/>
    <property type="match status" value="1"/>
</dbReference>
<organism evidence="3 4">
    <name type="scientific">Molossus molossus</name>
    <name type="common">Pallas' mastiff bat</name>
    <name type="synonym">Vespertilio molossus</name>
    <dbReference type="NCBI Taxonomy" id="27622"/>
    <lineage>
        <taxon>Eukaryota</taxon>
        <taxon>Metazoa</taxon>
        <taxon>Chordata</taxon>
        <taxon>Craniata</taxon>
        <taxon>Vertebrata</taxon>
        <taxon>Euteleostomi</taxon>
        <taxon>Mammalia</taxon>
        <taxon>Eutheria</taxon>
        <taxon>Laurasiatheria</taxon>
        <taxon>Chiroptera</taxon>
        <taxon>Yangochiroptera</taxon>
        <taxon>Molossidae</taxon>
        <taxon>Molossus</taxon>
    </lineage>
</organism>
<feature type="region of interest" description="Disordered" evidence="1">
    <location>
        <begin position="84"/>
        <end position="109"/>
    </location>
</feature>
<feature type="compositionally biased region" description="Acidic residues" evidence="1">
    <location>
        <begin position="93"/>
        <end position="102"/>
    </location>
</feature>
<evidence type="ECO:0000256" key="1">
    <source>
        <dbReference type="SAM" id="MobiDB-lite"/>
    </source>
</evidence>
<feature type="compositionally biased region" description="Polar residues" evidence="1">
    <location>
        <begin position="60"/>
        <end position="69"/>
    </location>
</feature>
<feature type="compositionally biased region" description="Polar residues" evidence="1">
    <location>
        <begin position="14"/>
        <end position="26"/>
    </location>
</feature>
<sequence length="167" mass="18826">MATPYVPVPMPIGSSASGFTTNRNQRSSSFGSISTSSNSSKGHLEDSHVGNVKQTDVHHQTGSTSSVCSSPLLRTKFTNADSCIEYSTRPRDSEEENPETENLEDRPSTPTILGYEVMEERAKFTVYKIQVKKNPEESWVVFRRYTDFSRLNDKVSTLTNLKWTFQF</sequence>
<dbReference type="SUPFAM" id="SSF64268">
    <property type="entry name" value="PX domain"/>
    <property type="match status" value="1"/>
</dbReference>
<proteinExistence type="predicted"/>
<feature type="compositionally biased region" description="Pro residues" evidence="1">
    <location>
        <begin position="1"/>
        <end position="10"/>
    </location>
</feature>
<feature type="compositionally biased region" description="Low complexity" evidence="1">
    <location>
        <begin position="27"/>
        <end position="40"/>
    </location>
</feature>
<dbReference type="InterPro" id="IPR036871">
    <property type="entry name" value="PX_dom_sf"/>
</dbReference>
<keyword evidence="4" id="KW-1185">Reference proteome</keyword>
<dbReference type="GO" id="GO:0035091">
    <property type="term" value="F:phosphatidylinositol binding"/>
    <property type="evidence" value="ECO:0007669"/>
    <property type="project" value="InterPro"/>
</dbReference>
<gene>
    <name evidence="3" type="ORF">HJG59_017118</name>
</gene>
<dbReference type="InterPro" id="IPR001683">
    <property type="entry name" value="PX_dom"/>
</dbReference>
<evidence type="ECO:0000313" key="4">
    <source>
        <dbReference type="Proteomes" id="UP000550707"/>
    </source>
</evidence>
<dbReference type="AlphaFoldDB" id="A0A7J8DUZ7"/>
<reference evidence="3 4" key="1">
    <citation type="journal article" date="2020" name="Nature">
        <title>Six reference-quality genomes reveal evolution of bat adaptations.</title>
        <authorList>
            <person name="Jebb D."/>
            <person name="Huang Z."/>
            <person name="Pippel M."/>
            <person name="Hughes G.M."/>
            <person name="Lavrichenko K."/>
            <person name="Devanna P."/>
            <person name="Winkler S."/>
            <person name="Jermiin L.S."/>
            <person name="Skirmuntt E.C."/>
            <person name="Katzourakis A."/>
            <person name="Burkitt-Gray L."/>
            <person name="Ray D.A."/>
            <person name="Sullivan K.A.M."/>
            <person name="Roscito J.G."/>
            <person name="Kirilenko B.M."/>
            <person name="Davalos L.M."/>
            <person name="Corthals A.P."/>
            <person name="Power M.L."/>
            <person name="Jones G."/>
            <person name="Ransome R.D."/>
            <person name="Dechmann D.K.N."/>
            <person name="Locatelli A.G."/>
            <person name="Puechmaille S.J."/>
            <person name="Fedrigo O."/>
            <person name="Jarvis E.D."/>
            <person name="Hiller M."/>
            <person name="Vernes S.C."/>
            <person name="Myers E.W."/>
            <person name="Teeling E.C."/>
        </authorList>
    </citation>
    <scope>NUCLEOTIDE SEQUENCE [LARGE SCALE GENOMIC DNA]</scope>
    <source>
        <strain evidence="3">MMolMol1</strain>
        <tissue evidence="3">Muscle</tissue>
    </source>
</reference>
<dbReference type="Proteomes" id="UP000550707">
    <property type="component" value="Unassembled WGS sequence"/>
</dbReference>
<comment type="caution">
    <text evidence="3">The sequence shown here is derived from an EMBL/GenBank/DDBJ whole genome shotgun (WGS) entry which is preliminary data.</text>
</comment>
<feature type="domain" description="PX" evidence="2">
    <location>
        <begin position="105"/>
        <end position="167"/>
    </location>
</feature>
<dbReference type="Gene3D" id="3.30.1520.10">
    <property type="entry name" value="Phox-like domain"/>
    <property type="match status" value="1"/>
</dbReference>
<feature type="region of interest" description="Disordered" evidence="1">
    <location>
        <begin position="1"/>
        <end position="70"/>
    </location>
</feature>
<name>A0A7J8DUZ7_MOLMO</name>
<evidence type="ECO:0000259" key="2">
    <source>
        <dbReference type="PROSITE" id="PS50195"/>
    </source>
</evidence>
<accession>A0A7J8DUZ7</accession>
<dbReference type="EMBL" id="JACASF010000016">
    <property type="protein sequence ID" value="KAF6426865.1"/>
    <property type="molecule type" value="Genomic_DNA"/>
</dbReference>
<protein>
    <submittedName>
        <fullName evidence="3">Sorting nexin 16</fullName>
    </submittedName>
</protein>
<evidence type="ECO:0000313" key="3">
    <source>
        <dbReference type="EMBL" id="KAF6426865.1"/>
    </source>
</evidence>